<reference evidence="1" key="1">
    <citation type="submission" date="2022-06" db="EMBL/GenBank/DDBJ databases">
        <title>Phylogenomic reconstructions and comparative analyses of Kickxellomycotina fungi.</title>
        <authorList>
            <person name="Reynolds N.K."/>
            <person name="Stajich J.E."/>
            <person name="Barry K."/>
            <person name="Grigoriev I.V."/>
            <person name="Crous P."/>
            <person name="Smith M.E."/>
        </authorList>
    </citation>
    <scope>NUCLEOTIDE SEQUENCE</scope>
    <source>
        <strain evidence="1">RSA 2271</strain>
    </source>
</reference>
<feature type="non-terminal residue" evidence="1">
    <location>
        <position position="1"/>
    </location>
</feature>
<dbReference type="EMBL" id="JAMZIH010003997">
    <property type="protein sequence ID" value="KAJ1676502.1"/>
    <property type="molecule type" value="Genomic_DNA"/>
</dbReference>
<protein>
    <submittedName>
        <fullName evidence="1">Uncharacterized protein</fullName>
    </submittedName>
</protein>
<sequence>GTWQQKNPDIIEFVIKEAIKIGYRHIDTATVYRNEEAIGDTLQDVLSDPEFEVERGDLWITTKIAPTEQGYARAKAAVESSLRRLKLDYLDAVLIHWPG</sequence>
<keyword evidence="2" id="KW-1185">Reference proteome</keyword>
<organism evidence="1 2">
    <name type="scientific">Spiromyces aspiralis</name>
    <dbReference type="NCBI Taxonomy" id="68401"/>
    <lineage>
        <taxon>Eukaryota</taxon>
        <taxon>Fungi</taxon>
        <taxon>Fungi incertae sedis</taxon>
        <taxon>Zoopagomycota</taxon>
        <taxon>Kickxellomycotina</taxon>
        <taxon>Kickxellomycetes</taxon>
        <taxon>Kickxellales</taxon>
        <taxon>Kickxellaceae</taxon>
        <taxon>Spiromyces</taxon>
    </lineage>
</organism>
<evidence type="ECO:0000313" key="2">
    <source>
        <dbReference type="Proteomes" id="UP001145114"/>
    </source>
</evidence>
<comment type="caution">
    <text evidence="1">The sequence shown here is derived from an EMBL/GenBank/DDBJ whole genome shotgun (WGS) entry which is preliminary data.</text>
</comment>
<accession>A0ACC1HJX3</accession>
<dbReference type="Proteomes" id="UP001145114">
    <property type="component" value="Unassembled WGS sequence"/>
</dbReference>
<proteinExistence type="predicted"/>
<name>A0ACC1HJX3_9FUNG</name>
<evidence type="ECO:0000313" key="1">
    <source>
        <dbReference type="EMBL" id="KAJ1676502.1"/>
    </source>
</evidence>
<gene>
    <name evidence="1" type="ORF">EV182_008069</name>
</gene>